<gene>
    <name evidence="6" type="ORF">G3T61_16845</name>
</gene>
<dbReference type="GO" id="GO:0004519">
    <property type="term" value="F:endonuclease activity"/>
    <property type="evidence" value="ECO:0007669"/>
    <property type="project" value="UniProtKB-KW"/>
</dbReference>
<keyword evidence="6" id="KW-0255">Endonuclease</keyword>
<feature type="domain" description="Type I restriction modification DNA specificity" evidence="5">
    <location>
        <begin position="19"/>
        <end position="198"/>
    </location>
</feature>
<dbReference type="PANTHER" id="PTHR30408:SF12">
    <property type="entry name" value="TYPE I RESTRICTION ENZYME MJAVIII SPECIFICITY SUBUNIT"/>
    <property type="match status" value="1"/>
</dbReference>
<evidence type="ECO:0000313" key="6">
    <source>
        <dbReference type="EMBL" id="NEM95857.1"/>
    </source>
</evidence>
<dbReference type="CDD" id="cd17246">
    <property type="entry name" value="RMtype1_S_SonII-TRD2-CR2_like"/>
    <property type="match status" value="1"/>
</dbReference>
<protein>
    <submittedName>
        <fullName evidence="6">Restriction endonuclease subunit S</fullName>
    </submittedName>
</protein>
<dbReference type="SUPFAM" id="SSF116734">
    <property type="entry name" value="DNA methylase specificity domain"/>
    <property type="match status" value="2"/>
</dbReference>
<feature type="coiled-coil region" evidence="4">
    <location>
        <begin position="395"/>
        <end position="429"/>
    </location>
</feature>
<keyword evidence="4" id="KW-0175">Coiled coil</keyword>
<dbReference type="InterPro" id="IPR052021">
    <property type="entry name" value="Type-I_RS_S_subunit"/>
</dbReference>
<keyword evidence="3" id="KW-0238">DNA-binding</keyword>
<name>A0A6B3LQL7_VIBCL</name>
<dbReference type="Gene3D" id="1.10.287.1120">
    <property type="entry name" value="Bipartite methylase S protein"/>
    <property type="match status" value="1"/>
</dbReference>
<sequence>MVAEQRKFVEGIGQIHAAWEVKSADEVSLKITKGTTPPKADIVDCQEIPFLRVNNLGFNGSIDKKSDFIFVSRSAHEGFLARSRAYPGDILMNIVGPPLGKVSLLGNEFSEYNMNQAIVIYRLLDDVIHREFFLAYLLSDAAQQWLQSRSKKTSGQQNLTIELCKGLPVPIPALDEQKKIAKILSTWDKAITTTEQLLANSQQQKKALMQQLLTGKKRLLDENGVRFSGEWKKCTLSSFGKSIRGVSYKPENISEKESKDTIRLLRSSNIQNGNLNDKDLVILPKELVKPNQTLEKGDLAICMANGSKALVGKSAPFEGSDITYTVGAFCAIFRPLSENNAKFVKFLFESSQYQSQLLMILAGSSINNLKGSDIESIKIFTPICLEEQQKIATVLSTADQEISVLQQKLEALKQEKKALMQQLLTGRRRVKIDNKEVA</sequence>
<evidence type="ECO:0000259" key="5">
    <source>
        <dbReference type="Pfam" id="PF01420"/>
    </source>
</evidence>
<accession>A0A6B3LQL7</accession>
<organism evidence="6">
    <name type="scientific">Vibrio cholerae</name>
    <dbReference type="NCBI Taxonomy" id="666"/>
    <lineage>
        <taxon>Bacteria</taxon>
        <taxon>Pseudomonadati</taxon>
        <taxon>Pseudomonadota</taxon>
        <taxon>Gammaproteobacteria</taxon>
        <taxon>Vibrionales</taxon>
        <taxon>Vibrionaceae</taxon>
        <taxon>Vibrio</taxon>
    </lineage>
</organism>
<dbReference type="PANTHER" id="PTHR30408">
    <property type="entry name" value="TYPE-1 RESTRICTION ENZYME ECOKI SPECIFICITY PROTEIN"/>
    <property type="match status" value="1"/>
</dbReference>
<dbReference type="CDD" id="cd17252">
    <property type="entry name" value="RMtype1_S_EcoKI-TRD1-CR1_like"/>
    <property type="match status" value="1"/>
</dbReference>
<comment type="similarity">
    <text evidence="1">Belongs to the type-I restriction system S methylase family.</text>
</comment>
<dbReference type="RefSeq" id="WP_103181247.1">
    <property type="nucleotide sequence ID" value="NZ_JAAGVX010000017.1"/>
</dbReference>
<dbReference type="GO" id="GO:0009307">
    <property type="term" value="P:DNA restriction-modification system"/>
    <property type="evidence" value="ECO:0007669"/>
    <property type="project" value="UniProtKB-KW"/>
</dbReference>
<reference evidence="6" key="1">
    <citation type="submission" date="2020-02" db="EMBL/GenBank/DDBJ databases">
        <title>Genome Announcements.</title>
        <authorList>
            <person name="Abdulabbas H.T."/>
            <person name="Bunyan I.A."/>
            <person name="Abdul-Lateef L.A."/>
        </authorList>
    </citation>
    <scope>NUCLEOTIDE SEQUENCE</scope>
    <source>
        <strain evidence="6">NAG1</strain>
    </source>
</reference>
<keyword evidence="6" id="KW-0378">Hydrolase</keyword>
<evidence type="ECO:0000256" key="1">
    <source>
        <dbReference type="ARBA" id="ARBA00010923"/>
    </source>
</evidence>
<evidence type="ECO:0000256" key="2">
    <source>
        <dbReference type="ARBA" id="ARBA00022747"/>
    </source>
</evidence>
<dbReference type="EMBL" id="JAAGVX010000017">
    <property type="protein sequence ID" value="NEM95857.1"/>
    <property type="molecule type" value="Genomic_DNA"/>
</dbReference>
<evidence type="ECO:0000256" key="3">
    <source>
        <dbReference type="ARBA" id="ARBA00023125"/>
    </source>
</evidence>
<dbReference type="InterPro" id="IPR044946">
    <property type="entry name" value="Restrct_endonuc_typeI_TRD_sf"/>
</dbReference>
<feature type="domain" description="Type I restriction modification DNA specificity" evidence="5">
    <location>
        <begin position="230"/>
        <end position="414"/>
    </location>
</feature>
<dbReference type="AlphaFoldDB" id="A0A6B3LQL7"/>
<comment type="caution">
    <text evidence="6">The sequence shown here is derived from an EMBL/GenBank/DDBJ whole genome shotgun (WGS) entry which is preliminary data.</text>
</comment>
<dbReference type="InterPro" id="IPR000055">
    <property type="entry name" value="Restrct_endonuc_typeI_TRD"/>
</dbReference>
<dbReference type="Gene3D" id="3.90.220.20">
    <property type="entry name" value="DNA methylase specificity domains"/>
    <property type="match status" value="2"/>
</dbReference>
<dbReference type="Pfam" id="PF01420">
    <property type="entry name" value="Methylase_S"/>
    <property type="match status" value="2"/>
</dbReference>
<evidence type="ECO:0000256" key="4">
    <source>
        <dbReference type="SAM" id="Coils"/>
    </source>
</evidence>
<keyword evidence="6" id="KW-0540">Nuclease</keyword>
<dbReference type="GO" id="GO:0003677">
    <property type="term" value="F:DNA binding"/>
    <property type="evidence" value="ECO:0007669"/>
    <property type="project" value="UniProtKB-KW"/>
</dbReference>
<proteinExistence type="inferred from homology"/>
<keyword evidence="2" id="KW-0680">Restriction system</keyword>